<feature type="region of interest" description="Disordered" evidence="5">
    <location>
        <begin position="1"/>
        <end position="26"/>
    </location>
</feature>
<keyword evidence="8" id="KW-1185">Reference proteome</keyword>
<name>A0ABW2KDY7_9ACTN</name>
<dbReference type="Proteomes" id="UP001596540">
    <property type="component" value="Unassembled WGS sequence"/>
</dbReference>
<dbReference type="InterPro" id="IPR007343">
    <property type="entry name" value="Uncharacterised_pept_Zn_put"/>
</dbReference>
<evidence type="ECO:0000256" key="5">
    <source>
        <dbReference type="SAM" id="MobiDB-lite"/>
    </source>
</evidence>
<organism evidence="7 8">
    <name type="scientific">Marinactinospora rubrisoli</name>
    <dbReference type="NCBI Taxonomy" id="2715399"/>
    <lineage>
        <taxon>Bacteria</taxon>
        <taxon>Bacillati</taxon>
        <taxon>Actinomycetota</taxon>
        <taxon>Actinomycetes</taxon>
        <taxon>Streptosporangiales</taxon>
        <taxon>Nocardiopsidaceae</taxon>
        <taxon>Marinactinospora</taxon>
    </lineage>
</organism>
<evidence type="ECO:0000256" key="2">
    <source>
        <dbReference type="ARBA" id="ARBA00022692"/>
    </source>
</evidence>
<evidence type="ECO:0000256" key="3">
    <source>
        <dbReference type="ARBA" id="ARBA00022989"/>
    </source>
</evidence>
<keyword evidence="3 6" id="KW-1133">Transmembrane helix</keyword>
<dbReference type="PANTHER" id="PTHR30168:SF0">
    <property type="entry name" value="INNER MEMBRANE PROTEIN"/>
    <property type="match status" value="1"/>
</dbReference>
<dbReference type="RefSeq" id="WP_379869570.1">
    <property type="nucleotide sequence ID" value="NZ_JBHTBH010000002.1"/>
</dbReference>
<protein>
    <submittedName>
        <fullName evidence="7">Neutral zinc metallopeptidase</fullName>
    </submittedName>
</protein>
<dbReference type="EMBL" id="JBHTBH010000002">
    <property type="protein sequence ID" value="MFC7327334.1"/>
    <property type="molecule type" value="Genomic_DNA"/>
</dbReference>
<evidence type="ECO:0000256" key="6">
    <source>
        <dbReference type="SAM" id="Phobius"/>
    </source>
</evidence>
<reference evidence="8" key="1">
    <citation type="journal article" date="2019" name="Int. J. Syst. Evol. Microbiol.">
        <title>The Global Catalogue of Microorganisms (GCM) 10K type strain sequencing project: providing services to taxonomists for standard genome sequencing and annotation.</title>
        <authorList>
            <consortium name="The Broad Institute Genomics Platform"/>
            <consortium name="The Broad Institute Genome Sequencing Center for Infectious Disease"/>
            <person name="Wu L."/>
            <person name="Ma J."/>
        </authorList>
    </citation>
    <scope>NUCLEOTIDE SEQUENCE [LARGE SCALE GENOMIC DNA]</scope>
    <source>
        <strain evidence="8">CGMCC 4.7382</strain>
    </source>
</reference>
<keyword evidence="4 6" id="KW-0472">Membrane</keyword>
<evidence type="ECO:0000256" key="1">
    <source>
        <dbReference type="ARBA" id="ARBA00004167"/>
    </source>
</evidence>
<accession>A0ABW2KDY7</accession>
<feature type="transmembrane region" description="Helical" evidence="6">
    <location>
        <begin position="33"/>
        <end position="56"/>
    </location>
</feature>
<dbReference type="PANTHER" id="PTHR30168">
    <property type="entry name" value="PUTATIVE MEMBRANE PROTEIN YPFJ"/>
    <property type="match status" value="1"/>
</dbReference>
<feature type="compositionally biased region" description="Pro residues" evidence="5">
    <location>
        <begin position="1"/>
        <end position="12"/>
    </location>
</feature>
<evidence type="ECO:0000313" key="7">
    <source>
        <dbReference type="EMBL" id="MFC7327334.1"/>
    </source>
</evidence>
<evidence type="ECO:0000256" key="4">
    <source>
        <dbReference type="ARBA" id="ARBA00023136"/>
    </source>
</evidence>
<comment type="subcellular location">
    <subcellularLocation>
        <location evidence="1">Membrane</location>
        <topology evidence="1">Single-pass membrane protein</topology>
    </subcellularLocation>
</comment>
<proteinExistence type="predicted"/>
<dbReference type="Pfam" id="PF04228">
    <property type="entry name" value="Zn_peptidase"/>
    <property type="match status" value="1"/>
</dbReference>
<sequence length="313" mass="33403">MDTPLAAPPGPEPGAERPSAPPPVPRPRTPAPVLIAAGGSAVAALVALVICVALVISSLNTPAASAAYKPSGAIPHHPHPRPAAQVVLDEHPVYELPGPRSTTCADPRLDPDSAASWEDFNAEIGDCLDEAWFPTLSDLGVRPASPTLVVLDENDVDSEDEEGMTLAYYDDADQTINVLLPSVSEMSEGVPGAEDEGVWVALLAHEYGHHVQAQVGILDRSYVEEEKAESEEAGLEMLRRTELQAECFGGAALRALGLFTDREADAINEVFNGGSDLETHGTEDNRMYWFLQGWNGSTVEDCNTYGADERLVK</sequence>
<gene>
    <name evidence="7" type="ORF">ACFQRF_06220</name>
</gene>
<comment type="caution">
    <text evidence="7">The sequence shown here is derived from an EMBL/GenBank/DDBJ whole genome shotgun (WGS) entry which is preliminary data.</text>
</comment>
<keyword evidence="2 6" id="KW-0812">Transmembrane</keyword>
<evidence type="ECO:0000313" key="8">
    <source>
        <dbReference type="Proteomes" id="UP001596540"/>
    </source>
</evidence>